<dbReference type="Proteomes" id="UP000754710">
    <property type="component" value="Unassembled WGS sequence"/>
</dbReference>
<dbReference type="EMBL" id="JAIEZQ010000001">
    <property type="protein sequence ID" value="MBY9074319.1"/>
    <property type="molecule type" value="Genomic_DNA"/>
</dbReference>
<dbReference type="CDD" id="cd07581">
    <property type="entry name" value="nitrilase_3"/>
    <property type="match status" value="1"/>
</dbReference>
<comment type="similarity">
    <text evidence="1">Belongs to the carbon-nitrogen hydrolase superfamily. NIT1/NIT2 family.</text>
</comment>
<name>A0ABS7RIH3_9ACTN</name>
<gene>
    <name evidence="4" type="ORF">K1X13_05730</name>
</gene>
<keyword evidence="5" id="KW-1185">Reference proteome</keyword>
<organism evidence="4 5">
    <name type="scientific">Nocardioides jiangsuensis</name>
    <dbReference type="NCBI Taxonomy" id="2866161"/>
    <lineage>
        <taxon>Bacteria</taxon>
        <taxon>Bacillati</taxon>
        <taxon>Actinomycetota</taxon>
        <taxon>Actinomycetes</taxon>
        <taxon>Propionibacteriales</taxon>
        <taxon>Nocardioidaceae</taxon>
        <taxon>Nocardioides</taxon>
    </lineage>
</organism>
<dbReference type="PROSITE" id="PS01227">
    <property type="entry name" value="UPF0012"/>
    <property type="match status" value="1"/>
</dbReference>
<comment type="caution">
    <text evidence="4">The sequence shown here is derived from an EMBL/GenBank/DDBJ whole genome shotgun (WGS) entry which is preliminary data.</text>
</comment>
<dbReference type="InterPro" id="IPR036526">
    <property type="entry name" value="C-N_Hydrolase_sf"/>
</dbReference>
<evidence type="ECO:0000256" key="2">
    <source>
        <dbReference type="SAM" id="MobiDB-lite"/>
    </source>
</evidence>
<dbReference type="InterPro" id="IPR003010">
    <property type="entry name" value="C-N_Hydrolase"/>
</dbReference>
<reference evidence="4 5" key="1">
    <citation type="submission" date="2021-08" db="EMBL/GenBank/DDBJ databases">
        <title>Nocardioides bacterium WL0053 sp. nov., isolated from the sediment.</title>
        <authorList>
            <person name="Wang L."/>
            <person name="Zhang D."/>
            <person name="Zhang A."/>
        </authorList>
    </citation>
    <scope>NUCLEOTIDE SEQUENCE [LARGE SCALE GENOMIC DNA]</scope>
    <source>
        <strain evidence="4 5">WL0053</strain>
    </source>
</reference>
<dbReference type="Pfam" id="PF00795">
    <property type="entry name" value="CN_hydrolase"/>
    <property type="match status" value="1"/>
</dbReference>
<proteinExistence type="inferred from homology"/>
<feature type="domain" description="CN hydrolase" evidence="3">
    <location>
        <begin position="49"/>
        <end position="290"/>
    </location>
</feature>
<dbReference type="PANTHER" id="PTHR23088">
    <property type="entry name" value="NITRILASE-RELATED"/>
    <property type="match status" value="1"/>
</dbReference>
<keyword evidence="4" id="KW-0378">Hydrolase</keyword>
<evidence type="ECO:0000259" key="3">
    <source>
        <dbReference type="PROSITE" id="PS50263"/>
    </source>
</evidence>
<dbReference type="GO" id="GO:0051213">
    <property type="term" value="F:dioxygenase activity"/>
    <property type="evidence" value="ECO:0007669"/>
    <property type="project" value="UniProtKB-KW"/>
</dbReference>
<dbReference type="InterPro" id="IPR001110">
    <property type="entry name" value="UPF0012_CS"/>
</dbReference>
<dbReference type="PROSITE" id="PS50263">
    <property type="entry name" value="CN_HYDROLASE"/>
    <property type="match status" value="1"/>
</dbReference>
<accession>A0ABS7RIH3</accession>
<dbReference type="Gene3D" id="3.60.110.10">
    <property type="entry name" value="Carbon-nitrogen hydrolase"/>
    <property type="match status" value="1"/>
</dbReference>
<protein>
    <submittedName>
        <fullName evidence="4">Carbon-nitrogen hydrolase family protein</fullName>
    </submittedName>
</protein>
<dbReference type="GO" id="GO:0016787">
    <property type="term" value="F:hydrolase activity"/>
    <property type="evidence" value="ECO:0007669"/>
    <property type="project" value="UniProtKB-KW"/>
</dbReference>
<dbReference type="SUPFAM" id="SSF56317">
    <property type="entry name" value="Carbon-nitrogen hydrolase"/>
    <property type="match status" value="1"/>
</dbReference>
<evidence type="ECO:0000313" key="5">
    <source>
        <dbReference type="Proteomes" id="UP000754710"/>
    </source>
</evidence>
<feature type="region of interest" description="Disordered" evidence="2">
    <location>
        <begin position="1"/>
        <end position="28"/>
    </location>
</feature>
<dbReference type="PANTHER" id="PTHR23088:SF27">
    <property type="entry name" value="DEAMINATED GLUTATHIONE AMIDASE"/>
    <property type="match status" value="1"/>
</dbReference>
<keyword evidence="4" id="KW-0560">Oxidoreductase</keyword>
<evidence type="ECO:0000256" key="1">
    <source>
        <dbReference type="ARBA" id="ARBA00010613"/>
    </source>
</evidence>
<keyword evidence="4" id="KW-0223">Dioxygenase</keyword>
<sequence>MPALSAPPSRTPPPPVRRTHARRGEEGDSGLLTLAVSHLGWQAGRVRTLTVTLVQKASGLDPAENLAALDDVVAEAFSGSSPRPDLVVLPEVFMRDFGKPGSEIGAFAEDLDGPFVRRLRQKAQEYDVTLVAGMFERSEDPARPYNTLVVVDGGGLRATYRKIHLYDSFGYKESDRLLAGALEPVTVDLDGIRLGLMTCYDLRFPELARALVTAGAELLVVPAAWVAGPGKADHWTTLARARAIENTVYVAAAGQPGPRYTGHSMVVSPRGEVLTAAGEEEALVTAVVDGDELEAARAENPSLLNRRL</sequence>
<evidence type="ECO:0000313" key="4">
    <source>
        <dbReference type="EMBL" id="MBY9074319.1"/>
    </source>
</evidence>